<organism evidence="1 2">
    <name type="scientific">Blepharisma stoltei</name>
    <dbReference type="NCBI Taxonomy" id="1481888"/>
    <lineage>
        <taxon>Eukaryota</taxon>
        <taxon>Sar</taxon>
        <taxon>Alveolata</taxon>
        <taxon>Ciliophora</taxon>
        <taxon>Postciliodesmatophora</taxon>
        <taxon>Heterotrichea</taxon>
        <taxon>Heterotrichida</taxon>
        <taxon>Blepharismidae</taxon>
        <taxon>Blepharisma</taxon>
    </lineage>
</organism>
<evidence type="ECO:0000313" key="2">
    <source>
        <dbReference type="Proteomes" id="UP001162131"/>
    </source>
</evidence>
<dbReference type="EMBL" id="CAJZBQ010000035">
    <property type="protein sequence ID" value="CAG9324149.1"/>
    <property type="molecule type" value="Genomic_DNA"/>
</dbReference>
<protein>
    <submittedName>
        <fullName evidence="1">Uncharacterized protein</fullName>
    </submittedName>
</protein>
<dbReference type="Proteomes" id="UP001162131">
    <property type="component" value="Unassembled WGS sequence"/>
</dbReference>
<dbReference type="SUPFAM" id="SSF82185">
    <property type="entry name" value="Histone H3 K4-specific methyltransferase SET7/9 N-terminal domain"/>
    <property type="match status" value="1"/>
</dbReference>
<sequence>MKCNRVELENGSIYIGECYKKRQRHGFGLQLFTDGSQYEGYWIKDKANIKGRLVRYNGDIFRVISALSLYSPSSSSPSSRSKSYLIIFWEFISIVQEFLIQNKLS</sequence>
<name>A0AAU9JTD1_9CILI</name>
<gene>
    <name evidence="1" type="ORF">BSTOLATCC_MIC35170</name>
</gene>
<accession>A0AAU9JTD1</accession>
<proteinExistence type="predicted"/>
<comment type="caution">
    <text evidence="1">The sequence shown here is derived from an EMBL/GenBank/DDBJ whole genome shotgun (WGS) entry which is preliminary data.</text>
</comment>
<evidence type="ECO:0000313" key="1">
    <source>
        <dbReference type="EMBL" id="CAG9324149.1"/>
    </source>
</evidence>
<dbReference type="Gene3D" id="2.20.110.10">
    <property type="entry name" value="Histone H3 K4-specific methyltransferase SET7/9 N-terminal domain"/>
    <property type="match status" value="1"/>
</dbReference>
<dbReference type="AlphaFoldDB" id="A0AAU9JTD1"/>
<reference evidence="1" key="1">
    <citation type="submission" date="2021-09" db="EMBL/GenBank/DDBJ databases">
        <authorList>
            <consortium name="AG Swart"/>
            <person name="Singh M."/>
            <person name="Singh A."/>
            <person name="Seah K."/>
            <person name="Emmerich C."/>
        </authorList>
    </citation>
    <scope>NUCLEOTIDE SEQUENCE</scope>
    <source>
        <strain evidence="1">ATCC30299</strain>
    </source>
</reference>
<keyword evidence="2" id="KW-1185">Reference proteome</keyword>